<organism evidence="14 15">
    <name type="scientific">Flavobacterium johnsoniae</name>
    <name type="common">Cytophaga johnsonae</name>
    <dbReference type="NCBI Taxonomy" id="986"/>
    <lineage>
        <taxon>Bacteria</taxon>
        <taxon>Pseudomonadati</taxon>
        <taxon>Bacteroidota</taxon>
        <taxon>Flavobacteriia</taxon>
        <taxon>Flavobacteriales</taxon>
        <taxon>Flavobacteriaceae</taxon>
        <taxon>Flavobacterium</taxon>
    </lineage>
</organism>
<feature type="region of interest" description="Disordered" evidence="12">
    <location>
        <begin position="143"/>
        <end position="226"/>
    </location>
</feature>
<dbReference type="InterPro" id="IPR041703">
    <property type="entry name" value="Rho_factor_ATP-bd"/>
</dbReference>
<dbReference type="AlphaFoldDB" id="A0A1J7BM18"/>
<gene>
    <name evidence="9" type="primary">rho</name>
    <name evidence="14" type="ORF">BKM63_22570</name>
</gene>
<sequence length="602" mass="66931">MFDISALKEMKLSELQEIAKLAKTIKFNGVKKDTLITQILAHQEAASAPPAETVAEKDANIDKPKRARIAPAKKTAGKNAPVLEFDKTEEAPKEIEIPAAVEEKPIVQAEEPAENKTAEKKGPKIVKFNKSAYEKKVALQKEKEAAKEVTPAEEVIENTTTAPTAEKSENPAPVKKINPNQNKNQNPNQNPNQNQNANPNQNGNGNGNGNNGNQNQNHKNKKNNFRDSDFEFDGIIESEGVLEMMPDGYGFLRSSDYNYLASPDDIYLSTSQIRLFGLKTGDTVKGVVRPPKEGEKFFPLVRVLKINGHDPQVVRDRVSFEHLTPVFPSEKFKLAEKGSSISTRIIDLFSPIGKGQRGMIVAQPKTGKTMLLKDIANAIAANHPEVYLIVLLIDERPEEVTDMQRSVRGEVIASTFDREPQEHVKIANIVLEKAKRLVECGHDVVILLDSITRLARAYNTVQPASGKVLSGGVDANALQKPKRFFGAARNVENGGSLSIIATALTETGSKMDEVIFEEFKGTGNMELQLDRKIANKRIFPAIDLTSSSTRRDDLLLDEKTLQRMWIMRKYLSDMNPVESMDFVNDRFKKTKNNEEFLISMND</sequence>
<dbReference type="PANTHER" id="PTHR46425">
    <property type="entry name" value="TRANSCRIPTION TERMINATION FACTOR RHO"/>
    <property type="match status" value="1"/>
</dbReference>
<evidence type="ECO:0000256" key="1">
    <source>
        <dbReference type="ARBA" id="ARBA00022472"/>
    </source>
</evidence>
<dbReference type="HAMAP" id="MF_01884">
    <property type="entry name" value="Rho"/>
    <property type="match status" value="1"/>
</dbReference>
<dbReference type="GO" id="GO:0006353">
    <property type="term" value="P:DNA-templated transcription termination"/>
    <property type="evidence" value="ECO:0007669"/>
    <property type="project" value="UniProtKB-UniRule"/>
</dbReference>
<evidence type="ECO:0000256" key="12">
    <source>
        <dbReference type="SAM" id="MobiDB-lite"/>
    </source>
</evidence>
<dbReference type="PANTHER" id="PTHR46425:SF1">
    <property type="entry name" value="TRANSCRIPTION TERMINATION FACTOR RHO"/>
    <property type="match status" value="1"/>
</dbReference>
<feature type="domain" description="Rho RNA-BD" evidence="13">
    <location>
        <begin position="235"/>
        <end position="310"/>
    </location>
</feature>
<dbReference type="InterPro" id="IPR000194">
    <property type="entry name" value="ATPase_F1/V1/A1_a/bsu_nucl-bd"/>
</dbReference>
<dbReference type="CDD" id="cd01128">
    <property type="entry name" value="rho_factor_C"/>
    <property type="match status" value="1"/>
</dbReference>
<feature type="compositionally biased region" description="Low complexity" evidence="12">
    <location>
        <begin position="178"/>
        <end position="203"/>
    </location>
</feature>
<comment type="caution">
    <text evidence="14">The sequence shown here is derived from an EMBL/GenBank/DDBJ whole genome shotgun (WGS) entry which is preliminary data.</text>
</comment>
<dbReference type="SMART" id="SM00357">
    <property type="entry name" value="CSP"/>
    <property type="match status" value="1"/>
</dbReference>
<dbReference type="InterPro" id="IPR011129">
    <property type="entry name" value="CSD"/>
</dbReference>
<evidence type="ECO:0000256" key="5">
    <source>
        <dbReference type="ARBA" id="ARBA00022840"/>
    </source>
</evidence>
<keyword evidence="6 9" id="KW-0694">RNA-binding</keyword>
<dbReference type="InterPro" id="IPR004665">
    <property type="entry name" value="Term_rho"/>
</dbReference>
<evidence type="ECO:0000259" key="13">
    <source>
        <dbReference type="PROSITE" id="PS51856"/>
    </source>
</evidence>
<evidence type="ECO:0000256" key="3">
    <source>
        <dbReference type="ARBA" id="ARBA00022801"/>
    </source>
</evidence>
<evidence type="ECO:0000313" key="14">
    <source>
        <dbReference type="EMBL" id="OIV39653.1"/>
    </source>
</evidence>
<dbReference type="CDD" id="cd04459">
    <property type="entry name" value="Rho_CSD"/>
    <property type="match status" value="1"/>
</dbReference>
<keyword evidence="3 9" id="KW-0378">Hydrolase</keyword>
<evidence type="ECO:0000313" key="15">
    <source>
        <dbReference type="Proteomes" id="UP000182826"/>
    </source>
</evidence>
<dbReference type="RefSeq" id="WP_071638847.1">
    <property type="nucleotide sequence ID" value="NZ_MLFK01000013.1"/>
</dbReference>
<dbReference type="OrthoDB" id="9805197at2"/>
<keyword evidence="5 9" id="KW-0067">ATP-binding</keyword>
<feature type="binding site" evidence="9">
    <location>
        <begin position="365"/>
        <end position="370"/>
    </location>
    <ligand>
        <name>ATP</name>
        <dbReference type="ChEBI" id="CHEBI:30616"/>
    </ligand>
</feature>
<comment type="function">
    <text evidence="9">Facilitates transcription termination by a mechanism that involves Rho binding to the nascent RNA, activation of Rho's RNA-dependent ATPase activity, and release of the mRNA from the DNA template.</text>
</comment>
<name>A0A1J7BM18_FLAJO</name>
<evidence type="ECO:0000256" key="4">
    <source>
        <dbReference type="ARBA" id="ARBA00022806"/>
    </source>
</evidence>
<dbReference type="EMBL" id="MLFK01000013">
    <property type="protein sequence ID" value="OIV39653.1"/>
    <property type="molecule type" value="Genomic_DNA"/>
</dbReference>
<dbReference type="Proteomes" id="UP000182826">
    <property type="component" value="Unassembled WGS sequence"/>
</dbReference>
<dbReference type="InterPro" id="IPR011113">
    <property type="entry name" value="Rho_RNA-bd"/>
</dbReference>
<keyword evidence="1 9" id="KW-0806">Transcription termination</keyword>
<evidence type="ECO:0000256" key="11">
    <source>
        <dbReference type="PROSITE-ProRule" id="PRU01203"/>
    </source>
</evidence>
<accession>A0A1J7BM18</accession>
<keyword evidence="8 9" id="KW-0804">Transcription</keyword>
<dbReference type="Pfam" id="PF07497">
    <property type="entry name" value="Rho_RNA_bind"/>
    <property type="match status" value="1"/>
</dbReference>
<protein>
    <recommendedName>
        <fullName evidence="9 10">Transcription termination factor Rho</fullName>
        <ecNumber evidence="9 10">3.6.4.-</ecNumber>
    </recommendedName>
    <alternativeName>
        <fullName evidence="9">ATP-dependent helicase Rho</fullName>
    </alternativeName>
</protein>
<dbReference type="Gene3D" id="3.40.50.300">
    <property type="entry name" value="P-loop containing nucleotide triphosphate hydrolases"/>
    <property type="match status" value="1"/>
</dbReference>
<dbReference type="InterPro" id="IPR003593">
    <property type="entry name" value="AAA+_ATPase"/>
</dbReference>
<evidence type="ECO:0000256" key="7">
    <source>
        <dbReference type="ARBA" id="ARBA00023015"/>
    </source>
</evidence>
<comment type="similarity">
    <text evidence="9 11">Belongs to the Rho family.</text>
</comment>
<dbReference type="Gene3D" id="2.40.50.140">
    <property type="entry name" value="Nucleic acid-binding proteins"/>
    <property type="match status" value="1"/>
</dbReference>
<dbReference type="NCBIfam" id="NF006886">
    <property type="entry name" value="PRK09376.1"/>
    <property type="match status" value="1"/>
</dbReference>
<comment type="caution">
    <text evidence="9">Lacks conserved residue(s) required for the propagation of feature annotation.</text>
</comment>
<dbReference type="SUPFAM" id="SSF52540">
    <property type="entry name" value="P-loop containing nucleoside triphosphate hydrolases"/>
    <property type="match status" value="1"/>
</dbReference>
<evidence type="ECO:0000256" key="9">
    <source>
        <dbReference type="HAMAP-Rule" id="MF_01884"/>
    </source>
</evidence>
<keyword evidence="7 9" id="KW-0805">Transcription regulation</keyword>
<dbReference type="GO" id="GO:0004386">
    <property type="term" value="F:helicase activity"/>
    <property type="evidence" value="ECO:0007669"/>
    <property type="project" value="UniProtKB-UniRule"/>
</dbReference>
<dbReference type="SMART" id="SM00382">
    <property type="entry name" value="AAA"/>
    <property type="match status" value="1"/>
</dbReference>
<dbReference type="GO" id="GO:0003723">
    <property type="term" value="F:RNA binding"/>
    <property type="evidence" value="ECO:0007669"/>
    <property type="project" value="UniProtKB-UniRule"/>
</dbReference>
<dbReference type="PROSITE" id="PS51856">
    <property type="entry name" value="RHO_RNA_BD"/>
    <property type="match status" value="1"/>
</dbReference>
<reference evidence="14 15" key="1">
    <citation type="submission" date="2016-10" db="EMBL/GenBank/DDBJ databases">
        <title>Draft Genome Sequence of Rhizobacteria Flavobacterium johnsoniae CI04.</title>
        <authorList>
            <person name="Bravo J.I."/>
            <person name="Lozano G.L."/>
            <person name="Handelsman J."/>
        </authorList>
    </citation>
    <scope>NUCLEOTIDE SEQUENCE [LARGE SCALE GENOMIC DNA]</scope>
    <source>
        <strain evidence="14 15">CI04</strain>
    </source>
</reference>
<feature type="binding site" evidence="9">
    <location>
        <position position="396"/>
    </location>
    <ligand>
        <name>ATP</name>
        <dbReference type="ChEBI" id="CHEBI:30616"/>
    </ligand>
</feature>
<dbReference type="InterPro" id="IPR012340">
    <property type="entry name" value="NA-bd_OB-fold"/>
</dbReference>
<proteinExistence type="inferred from homology"/>
<feature type="binding site" evidence="9">
    <location>
        <begin position="353"/>
        <end position="358"/>
    </location>
    <ligand>
        <name>ATP</name>
        <dbReference type="ChEBI" id="CHEBI:30616"/>
    </ligand>
</feature>
<evidence type="ECO:0000256" key="10">
    <source>
        <dbReference type="NCBIfam" id="TIGR00767"/>
    </source>
</evidence>
<dbReference type="SUPFAM" id="SSF50249">
    <property type="entry name" value="Nucleic acid-binding proteins"/>
    <property type="match status" value="1"/>
</dbReference>
<evidence type="ECO:0000256" key="2">
    <source>
        <dbReference type="ARBA" id="ARBA00022741"/>
    </source>
</evidence>
<dbReference type="Pfam" id="PF00006">
    <property type="entry name" value="ATP-synt_ab"/>
    <property type="match status" value="1"/>
</dbReference>
<dbReference type="GO" id="GO:0005524">
    <property type="term" value="F:ATP binding"/>
    <property type="evidence" value="ECO:0007669"/>
    <property type="project" value="UniProtKB-UniRule"/>
</dbReference>
<dbReference type="GO" id="GO:0005829">
    <property type="term" value="C:cytosol"/>
    <property type="evidence" value="ECO:0007669"/>
    <property type="project" value="UniProtKB-ARBA"/>
</dbReference>
<keyword evidence="4 9" id="KW-0347">Helicase</keyword>
<dbReference type="GO" id="GO:0008186">
    <property type="term" value="F:ATP-dependent activity, acting on RNA"/>
    <property type="evidence" value="ECO:0007669"/>
    <property type="project" value="UniProtKB-UniRule"/>
</dbReference>
<dbReference type="GO" id="GO:0016787">
    <property type="term" value="F:hydrolase activity"/>
    <property type="evidence" value="ECO:0007669"/>
    <property type="project" value="UniProtKB-KW"/>
</dbReference>
<keyword evidence="2 9" id="KW-0547">Nucleotide-binding</keyword>
<keyword evidence="15" id="KW-1185">Reference proteome</keyword>
<evidence type="ECO:0000256" key="8">
    <source>
        <dbReference type="ARBA" id="ARBA00023163"/>
    </source>
</evidence>
<dbReference type="InterPro" id="IPR027417">
    <property type="entry name" value="P-loop_NTPase"/>
</dbReference>
<evidence type="ECO:0000256" key="6">
    <source>
        <dbReference type="ARBA" id="ARBA00022884"/>
    </source>
</evidence>
<comment type="subunit">
    <text evidence="9">Homohexamer. The homohexamer assembles into an open ring structure.</text>
</comment>
<dbReference type="EC" id="3.6.4.-" evidence="9 10"/>
<dbReference type="NCBIfam" id="TIGR00767">
    <property type="entry name" value="rho"/>
    <property type="match status" value="1"/>
</dbReference>